<feature type="domain" description="Mtf2-like C-terminal" evidence="2">
    <location>
        <begin position="183"/>
        <end position="363"/>
    </location>
</feature>
<keyword evidence="4" id="KW-1185">Reference proteome</keyword>
<dbReference type="PANTHER" id="PTHR39468">
    <property type="entry name" value="CHROMOSOME 7, WHOLE GENOME SHOTGUN SEQUENCE"/>
    <property type="match status" value="1"/>
</dbReference>
<dbReference type="InterPro" id="IPR043837">
    <property type="entry name" value="Mtf2-like_C"/>
</dbReference>
<dbReference type="Proteomes" id="UP000076580">
    <property type="component" value="Chromosome 01"/>
</dbReference>
<dbReference type="OrthoDB" id="2444174at2759"/>
<dbReference type="EMBL" id="LAYC01000001">
    <property type="protein sequence ID" value="KYK62116.1"/>
    <property type="molecule type" value="Genomic_DNA"/>
</dbReference>
<evidence type="ECO:0000259" key="2">
    <source>
        <dbReference type="Pfam" id="PF19189"/>
    </source>
</evidence>
<gene>
    <name evidence="3" type="ORF">DCS_03263</name>
</gene>
<evidence type="ECO:0000313" key="3">
    <source>
        <dbReference type="EMBL" id="KYK62116.1"/>
    </source>
</evidence>
<dbReference type="AlphaFoldDB" id="A0A151GYE4"/>
<evidence type="ECO:0000313" key="4">
    <source>
        <dbReference type="Proteomes" id="UP000076580"/>
    </source>
</evidence>
<evidence type="ECO:0000256" key="1">
    <source>
        <dbReference type="SAM" id="MobiDB-lite"/>
    </source>
</evidence>
<feature type="compositionally biased region" description="Low complexity" evidence="1">
    <location>
        <begin position="93"/>
        <end position="103"/>
    </location>
</feature>
<sequence length="406" mass="44964">MSTLLPFLYRTRTLRQALVANALPGLVRHVHAGSRKRDNSIPFEWDPDFPQDELLEQQSTITPSEAEVFKGIFDEIAQGHMPAVKKRPSAGASTQPASTNSTPSPTPTPTGMARSIVEQARITEFREKFLRKYPKSLRNAAQVALGLYELEPVGAAGRQMLQLDEADEEKWRERARYDRIRAEERERVDALMNGCHTDLALWQVMERDVFSLPEKLGIAPSAVPPPKGKGSKRGKAKATVQATVQATADAPACQPRADETHIMDVHGPLYPHFLSAGLALFDTAFARSSPFAFQILPRVKALGLPSYVLGVSAPFYIRLARMYWSQFGDAASAIDVLREMKSAGLYTDEANDLLATIRDDVHACTWGAQGQFVMAMMEAPPYDGPLTQRLDDLERDARRALFETAA</sequence>
<dbReference type="Pfam" id="PF19189">
    <property type="entry name" value="Mtf2"/>
    <property type="match status" value="1"/>
</dbReference>
<dbReference type="RefSeq" id="XP_040661468.1">
    <property type="nucleotide sequence ID" value="XM_040800585.1"/>
</dbReference>
<organism evidence="3 4">
    <name type="scientific">Drechmeria coniospora</name>
    <name type="common">Nematophagous fungus</name>
    <name type="synonym">Meria coniospora</name>
    <dbReference type="NCBI Taxonomy" id="98403"/>
    <lineage>
        <taxon>Eukaryota</taxon>
        <taxon>Fungi</taxon>
        <taxon>Dikarya</taxon>
        <taxon>Ascomycota</taxon>
        <taxon>Pezizomycotina</taxon>
        <taxon>Sordariomycetes</taxon>
        <taxon>Hypocreomycetidae</taxon>
        <taxon>Hypocreales</taxon>
        <taxon>Ophiocordycipitaceae</taxon>
        <taxon>Drechmeria</taxon>
    </lineage>
</organism>
<feature type="region of interest" description="Disordered" evidence="1">
    <location>
        <begin position="82"/>
        <end position="112"/>
    </location>
</feature>
<dbReference type="PANTHER" id="PTHR39468:SF1">
    <property type="entry name" value="MTF2-LIKE C-TERMINAL DOMAIN-CONTAINING PROTEIN"/>
    <property type="match status" value="1"/>
</dbReference>
<dbReference type="GeneID" id="63715906"/>
<accession>A0A151GYE4</accession>
<name>A0A151GYE4_DRECN</name>
<dbReference type="InterPro" id="IPR040009">
    <property type="entry name" value="Mtf2/C5D6.12-like"/>
</dbReference>
<reference evidence="3 4" key="1">
    <citation type="journal article" date="2016" name="Sci. Rep.">
        <title>Insights into Adaptations to a Near-Obligate Nematode Endoparasitic Lifestyle from the Finished Genome of Drechmeria coniospora.</title>
        <authorList>
            <person name="Zhang L."/>
            <person name="Zhou Z."/>
            <person name="Guo Q."/>
            <person name="Fokkens L."/>
            <person name="Miskei M."/>
            <person name="Pocsi I."/>
            <person name="Zhang W."/>
            <person name="Chen M."/>
            <person name="Wang L."/>
            <person name="Sun Y."/>
            <person name="Donzelli B.G."/>
            <person name="Gibson D.M."/>
            <person name="Nelson D.R."/>
            <person name="Luo J.G."/>
            <person name="Rep M."/>
            <person name="Liu H."/>
            <person name="Yang S."/>
            <person name="Wang J."/>
            <person name="Krasnoff S.B."/>
            <person name="Xu Y."/>
            <person name="Molnar I."/>
            <person name="Lin M."/>
        </authorList>
    </citation>
    <scope>NUCLEOTIDE SEQUENCE [LARGE SCALE GENOMIC DNA]</scope>
    <source>
        <strain evidence="3 4">ARSEF 6962</strain>
    </source>
</reference>
<dbReference type="GO" id="GO:0005739">
    <property type="term" value="C:mitochondrion"/>
    <property type="evidence" value="ECO:0007669"/>
    <property type="project" value="InterPro"/>
</dbReference>
<dbReference type="STRING" id="98403.A0A151GYE4"/>
<proteinExistence type="predicted"/>
<protein>
    <recommendedName>
        <fullName evidence="2">Mtf2-like C-terminal domain-containing protein</fullName>
    </recommendedName>
</protein>
<comment type="caution">
    <text evidence="3">The sequence shown here is derived from an EMBL/GenBank/DDBJ whole genome shotgun (WGS) entry which is preliminary data.</text>
</comment>
<dbReference type="InParanoid" id="A0A151GYE4"/>